<evidence type="ECO:0000313" key="2">
    <source>
        <dbReference type="Proteomes" id="UP001259572"/>
    </source>
</evidence>
<dbReference type="InterPro" id="IPR032710">
    <property type="entry name" value="NTF2-like_dom_sf"/>
</dbReference>
<proteinExistence type="predicted"/>
<name>A0ABU3Q657_9SPHN</name>
<evidence type="ECO:0000313" key="1">
    <source>
        <dbReference type="EMBL" id="MDT9598797.1"/>
    </source>
</evidence>
<organism evidence="1 2">
    <name type="scientific">Sphingosinicella rhizophila</name>
    <dbReference type="NCBI Taxonomy" id="3050082"/>
    <lineage>
        <taxon>Bacteria</taxon>
        <taxon>Pseudomonadati</taxon>
        <taxon>Pseudomonadota</taxon>
        <taxon>Alphaproteobacteria</taxon>
        <taxon>Sphingomonadales</taxon>
        <taxon>Sphingosinicellaceae</taxon>
        <taxon>Sphingosinicella</taxon>
    </lineage>
</organism>
<dbReference type="SUPFAM" id="SSF54427">
    <property type="entry name" value="NTF2-like"/>
    <property type="match status" value="1"/>
</dbReference>
<reference evidence="1 2" key="1">
    <citation type="submission" date="2023-05" db="EMBL/GenBank/DDBJ databases">
        <authorList>
            <person name="Guo Y."/>
        </authorList>
    </citation>
    <scope>NUCLEOTIDE SEQUENCE [LARGE SCALE GENOMIC DNA]</scope>
    <source>
        <strain evidence="1 2">GR2756</strain>
    </source>
</reference>
<dbReference type="Gene3D" id="3.10.450.50">
    <property type="match status" value="1"/>
</dbReference>
<dbReference type="RefSeq" id="WP_315725153.1">
    <property type="nucleotide sequence ID" value="NZ_JAVUPU010000003.1"/>
</dbReference>
<dbReference type="Proteomes" id="UP001259572">
    <property type="component" value="Unassembled WGS sequence"/>
</dbReference>
<accession>A0ABU3Q657</accession>
<gene>
    <name evidence="1" type="ORF">RQX22_07545</name>
</gene>
<comment type="caution">
    <text evidence="1">The sequence shown here is derived from an EMBL/GenBank/DDBJ whole genome shotgun (WGS) entry which is preliminary data.</text>
</comment>
<sequence length="145" mass="15485">MNQPDRSADEARILEIVDTMFDAISWSEGSPPDFDRFSAAVMAEAVLVPAARPAATTDIASFVKRMSGLHADGAMKTFTEKATKTQIRIFGNIAVAIGGFEAIADGSPGRGANVFLLVRDAGDWRIAAMAWDNESVDNPLPEDLG</sequence>
<protein>
    <submittedName>
        <fullName evidence="1">Nuclear transport factor 2 family protein</fullName>
    </submittedName>
</protein>
<keyword evidence="2" id="KW-1185">Reference proteome</keyword>
<dbReference type="EMBL" id="JAVUPU010000003">
    <property type="protein sequence ID" value="MDT9598797.1"/>
    <property type="molecule type" value="Genomic_DNA"/>
</dbReference>